<dbReference type="SUPFAM" id="SSF55729">
    <property type="entry name" value="Acyl-CoA N-acyltransferases (Nat)"/>
    <property type="match status" value="1"/>
</dbReference>
<dbReference type="CDD" id="cd04301">
    <property type="entry name" value="NAT_SF"/>
    <property type="match status" value="1"/>
</dbReference>
<proteinExistence type="predicted"/>
<accession>A0A938XRV2</accession>
<keyword evidence="3" id="KW-0689">Ribosomal protein</keyword>
<evidence type="ECO:0000259" key="2">
    <source>
        <dbReference type="PROSITE" id="PS51186"/>
    </source>
</evidence>
<evidence type="ECO:0000313" key="4">
    <source>
        <dbReference type="Proteomes" id="UP000717624"/>
    </source>
</evidence>
<feature type="domain" description="N-acetyltransferase" evidence="2">
    <location>
        <begin position="1"/>
        <end position="136"/>
    </location>
</feature>
<dbReference type="PROSITE" id="PS51186">
    <property type="entry name" value="GNAT"/>
    <property type="match status" value="1"/>
</dbReference>
<gene>
    <name evidence="3" type="ORF">JOD01_000746</name>
</gene>
<dbReference type="RefSeq" id="WP_204516884.1">
    <property type="nucleotide sequence ID" value="NZ_BAABIN010000015.1"/>
</dbReference>
<dbReference type="InterPro" id="IPR050769">
    <property type="entry name" value="NAT_camello-type"/>
</dbReference>
<dbReference type="Proteomes" id="UP000717624">
    <property type="component" value="Unassembled WGS sequence"/>
</dbReference>
<keyword evidence="3" id="KW-0687">Ribonucleoprotein</keyword>
<dbReference type="AlphaFoldDB" id="A0A938XRV2"/>
<protein>
    <submittedName>
        <fullName evidence="3">Ribosomal protein S18 acetylase RimI-like enzyme</fullName>
    </submittedName>
</protein>
<sequence length="158" mass="17569">MKIRKLKTEEAAPLELLVLADPSPRHITDYLQRGDCYVAEANEQIVGVYVLLPTRPYTVELVNVAVAEAHQGHGLGKQLVAHAVQTAKRLGFATIELGTGNSSIGQLALYQKCGFRITGVDRDYFVRHYAEPIYENGLRCRDMVRLSLDLTEPQMSAD</sequence>
<dbReference type="InterPro" id="IPR016181">
    <property type="entry name" value="Acyl_CoA_acyltransferase"/>
</dbReference>
<evidence type="ECO:0000256" key="1">
    <source>
        <dbReference type="ARBA" id="ARBA00022679"/>
    </source>
</evidence>
<organism evidence="3 4">
    <name type="scientific">Brevibacillus fulvus</name>
    <dbReference type="NCBI Taxonomy" id="1125967"/>
    <lineage>
        <taxon>Bacteria</taxon>
        <taxon>Bacillati</taxon>
        <taxon>Bacillota</taxon>
        <taxon>Bacilli</taxon>
        <taxon>Bacillales</taxon>
        <taxon>Paenibacillaceae</taxon>
        <taxon>Brevibacillus</taxon>
    </lineage>
</organism>
<reference evidence="3" key="1">
    <citation type="submission" date="2021-01" db="EMBL/GenBank/DDBJ databases">
        <title>Genomic Encyclopedia of Type Strains, Phase IV (KMG-IV): sequencing the most valuable type-strain genomes for metagenomic binning, comparative biology and taxonomic classification.</title>
        <authorList>
            <person name="Goeker M."/>
        </authorList>
    </citation>
    <scope>NUCLEOTIDE SEQUENCE</scope>
    <source>
        <strain evidence="3">DSM 25523</strain>
    </source>
</reference>
<dbReference type="PANTHER" id="PTHR13947">
    <property type="entry name" value="GNAT FAMILY N-ACETYLTRANSFERASE"/>
    <property type="match status" value="1"/>
</dbReference>
<comment type="caution">
    <text evidence="3">The sequence shown here is derived from an EMBL/GenBank/DDBJ whole genome shotgun (WGS) entry which is preliminary data.</text>
</comment>
<evidence type="ECO:0000313" key="3">
    <source>
        <dbReference type="EMBL" id="MBM7589148.1"/>
    </source>
</evidence>
<dbReference type="GO" id="GO:0008080">
    <property type="term" value="F:N-acetyltransferase activity"/>
    <property type="evidence" value="ECO:0007669"/>
    <property type="project" value="InterPro"/>
</dbReference>
<name>A0A938XRV2_9BACL</name>
<dbReference type="Gene3D" id="3.40.630.30">
    <property type="match status" value="1"/>
</dbReference>
<dbReference type="Pfam" id="PF00583">
    <property type="entry name" value="Acetyltransf_1"/>
    <property type="match status" value="1"/>
</dbReference>
<dbReference type="GO" id="GO:0005840">
    <property type="term" value="C:ribosome"/>
    <property type="evidence" value="ECO:0007669"/>
    <property type="project" value="UniProtKB-KW"/>
</dbReference>
<keyword evidence="4" id="KW-1185">Reference proteome</keyword>
<dbReference type="InterPro" id="IPR000182">
    <property type="entry name" value="GNAT_dom"/>
</dbReference>
<dbReference type="EMBL" id="JAFBEB010000002">
    <property type="protein sequence ID" value="MBM7589148.1"/>
    <property type="molecule type" value="Genomic_DNA"/>
</dbReference>
<dbReference type="PANTHER" id="PTHR13947:SF37">
    <property type="entry name" value="LD18367P"/>
    <property type="match status" value="1"/>
</dbReference>
<keyword evidence="1" id="KW-0808">Transferase</keyword>